<evidence type="ECO:0000256" key="2">
    <source>
        <dbReference type="PROSITE-ProRule" id="PRU00703"/>
    </source>
</evidence>
<evidence type="ECO:0000313" key="5">
    <source>
        <dbReference type="Proteomes" id="UP000664844"/>
    </source>
</evidence>
<dbReference type="PANTHER" id="PTHR48108:SF6">
    <property type="entry name" value="CBS DOMAIN-CONTAINING PROTEIN CBSX1, CHLOROPLASTIC"/>
    <property type="match status" value="1"/>
</dbReference>
<comment type="caution">
    <text evidence="4">The sequence shown here is derived from an EMBL/GenBank/DDBJ whole genome shotgun (WGS) entry which is preliminary data.</text>
</comment>
<protein>
    <submittedName>
        <fullName evidence="4">CBS domain-containing protein</fullName>
    </submittedName>
</protein>
<dbReference type="CDD" id="cd04586">
    <property type="entry name" value="CBS_pair_BON_assoc"/>
    <property type="match status" value="1"/>
</dbReference>
<evidence type="ECO:0000313" key="4">
    <source>
        <dbReference type="EMBL" id="MBO0347684.1"/>
    </source>
</evidence>
<proteinExistence type="predicted"/>
<evidence type="ECO:0000256" key="1">
    <source>
        <dbReference type="ARBA" id="ARBA00022737"/>
    </source>
</evidence>
<dbReference type="PANTHER" id="PTHR48108">
    <property type="entry name" value="CBS DOMAIN-CONTAINING PROTEIN CBSX2, CHLOROPLASTIC"/>
    <property type="match status" value="1"/>
</dbReference>
<evidence type="ECO:0000259" key="3">
    <source>
        <dbReference type="PROSITE" id="PS51371"/>
    </source>
</evidence>
<feature type="domain" description="CBS" evidence="3">
    <location>
        <begin position="9"/>
        <end position="67"/>
    </location>
</feature>
<dbReference type="PROSITE" id="PS51371">
    <property type="entry name" value="CBS"/>
    <property type="match status" value="2"/>
</dbReference>
<accession>A0ABS3FKR1</accession>
<dbReference type="SMART" id="SM00116">
    <property type="entry name" value="CBS"/>
    <property type="match status" value="2"/>
</dbReference>
<sequence>MAKTVTEIMTRDPVVVTSETSLDEAIQIMAERRFSGLPVVDAEGKLMGIISQGDLMWRESGVTPPPYIMVLDSVIYLENPAKYQRDLHKALGQTVGEVMTKNPQTIRPEKSLREAAELMHEKGVNRLPVIDSEGKPIGILTRGDIVRAMATEEG</sequence>
<dbReference type="EMBL" id="JAFLQW010000026">
    <property type="protein sequence ID" value="MBO0347684.1"/>
    <property type="molecule type" value="Genomic_DNA"/>
</dbReference>
<dbReference type="Pfam" id="PF00571">
    <property type="entry name" value="CBS"/>
    <property type="match status" value="2"/>
</dbReference>
<reference evidence="4 5" key="1">
    <citation type="submission" date="2021-03" db="EMBL/GenBank/DDBJ databases">
        <title>Metabolic Capacity of the Antarctic Cyanobacterium Phormidium pseudopriestleyi that Sustains Oxygenic Photosynthesis in the Presence of Hydrogen Sulfide.</title>
        <authorList>
            <person name="Lumian J.E."/>
            <person name="Jungblut A.D."/>
            <person name="Dillon M.L."/>
            <person name="Hawes I."/>
            <person name="Doran P.T."/>
            <person name="Mackey T.J."/>
            <person name="Dick G.J."/>
            <person name="Grettenberger C.L."/>
            <person name="Sumner D.Y."/>
        </authorList>
    </citation>
    <scope>NUCLEOTIDE SEQUENCE [LARGE SCALE GENOMIC DNA]</scope>
    <source>
        <strain evidence="4 5">FRX01</strain>
    </source>
</reference>
<feature type="domain" description="CBS" evidence="3">
    <location>
        <begin position="99"/>
        <end position="154"/>
    </location>
</feature>
<name>A0ABS3FKR1_9CYAN</name>
<dbReference type="InterPro" id="IPR051462">
    <property type="entry name" value="CBS_domain-containing"/>
</dbReference>
<dbReference type="Gene3D" id="3.10.580.10">
    <property type="entry name" value="CBS-domain"/>
    <property type="match status" value="1"/>
</dbReference>
<keyword evidence="1" id="KW-0677">Repeat</keyword>
<keyword evidence="2" id="KW-0129">CBS domain</keyword>
<gene>
    <name evidence="4" type="ORF">J0895_00875</name>
</gene>
<dbReference type="SUPFAM" id="SSF54631">
    <property type="entry name" value="CBS-domain pair"/>
    <property type="match status" value="1"/>
</dbReference>
<dbReference type="RefSeq" id="WP_207086261.1">
    <property type="nucleotide sequence ID" value="NZ_JAFLQW010000026.1"/>
</dbReference>
<dbReference type="InterPro" id="IPR000644">
    <property type="entry name" value="CBS_dom"/>
</dbReference>
<organism evidence="4 5">
    <name type="scientific">Phormidium pseudopriestleyi FRX01</name>
    <dbReference type="NCBI Taxonomy" id="1759528"/>
    <lineage>
        <taxon>Bacteria</taxon>
        <taxon>Bacillati</taxon>
        <taxon>Cyanobacteriota</taxon>
        <taxon>Cyanophyceae</taxon>
        <taxon>Oscillatoriophycideae</taxon>
        <taxon>Oscillatoriales</taxon>
        <taxon>Oscillatoriaceae</taxon>
        <taxon>Phormidium</taxon>
    </lineage>
</organism>
<dbReference type="Proteomes" id="UP000664844">
    <property type="component" value="Unassembled WGS sequence"/>
</dbReference>
<keyword evidence="5" id="KW-1185">Reference proteome</keyword>
<dbReference type="InterPro" id="IPR046342">
    <property type="entry name" value="CBS_dom_sf"/>
</dbReference>